<dbReference type="EMBL" id="QGLT01000004">
    <property type="protein sequence ID" value="PXY99821.1"/>
    <property type="molecule type" value="Genomic_DNA"/>
</dbReference>
<protein>
    <recommendedName>
        <fullName evidence="3">Spore coat protein CotH</fullName>
    </recommendedName>
</protein>
<dbReference type="Pfam" id="PF08757">
    <property type="entry name" value="CotH"/>
    <property type="match status" value="1"/>
</dbReference>
<dbReference type="Proteomes" id="UP000247565">
    <property type="component" value="Unassembled WGS sequence"/>
</dbReference>
<dbReference type="InterPro" id="IPR014867">
    <property type="entry name" value="Spore_coat_CotH_CotH2/3/7"/>
</dbReference>
<gene>
    <name evidence="1" type="ORF">DK869_07740</name>
</gene>
<reference evidence="1 2" key="1">
    <citation type="submission" date="2018-05" db="EMBL/GenBank/DDBJ databases">
        <title>Reference genomes for bee gut microbiota database.</title>
        <authorList>
            <person name="Ellegaard K.M."/>
        </authorList>
    </citation>
    <scope>NUCLEOTIDE SEQUENCE [LARGE SCALE GENOMIC DNA]</scope>
    <source>
        <strain evidence="1 2">ESL0284</strain>
    </source>
</reference>
<organism evidence="1 2">
    <name type="scientific">Commensalibacter melissae</name>
    <dbReference type="NCBI Taxonomy" id="2070537"/>
    <lineage>
        <taxon>Bacteria</taxon>
        <taxon>Pseudomonadati</taxon>
        <taxon>Pseudomonadota</taxon>
        <taxon>Alphaproteobacteria</taxon>
        <taxon>Acetobacterales</taxon>
        <taxon>Acetobacteraceae</taxon>
    </lineage>
</organism>
<evidence type="ECO:0000313" key="2">
    <source>
        <dbReference type="Proteomes" id="UP000247565"/>
    </source>
</evidence>
<keyword evidence="2" id="KW-1185">Reference proteome</keyword>
<accession>A0A318MZZ4</accession>
<evidence type="ECO:0000313" key="1">
    <source>
        <dbReference type="EMBL" id="PXY99821.1"/>
    </source>
</evidence>
<dbReference type="AlphaFoldDB" id="A0A318MZZ4"/>
<name>A0A318MZZ4_9PROT</name>
<evidence type="ECO:0008006" key="3">
    <source>
        <dbReference type="Google" id="ProtNLM"/>
    </source>
</evidence>
<sequence>MADLAKQPTTGFVNNGSLVQYGNDNTAGDWDYIVISKPNRPWRVSIRGDIPTSKDGVDMSVSVFEGTIPLFSSTGTWKLQGQTSLNATKKNFKIKFRNVETGKKLKVKIGDWTPLNGLVLKGYAADRTLLRDTITTEIWRNLHRDEKGYLAPESAYSYYDRDNLGMRTSVLFSTAGFPCELYHDGEFLGMYIIRSDNDNDQYLIDSSNPGHFLAQPDHANTFWTDGNYNPPEWEINSPDPNTDDSVSFLKRFLRWSSDCIAGRVNMKETYREYIDLECFIDYILLCEVCFSPDSLVNNFMLCSWNATSVSGVMYIYPYDEDQTFGIVDRYLSARDTDPFKMGWVTKRDRMFDRQDPIFFETIHNSFTPEIRARWRYLRDTGKISAETFNRIIKDTTDLINPDMMRKDLELWAMDADVGIGNGKVISDDGKKWSVSFIMNFAKRRIQWLDQQFKYYN</sequence>
<comment type="caution">
    <text evidence="1">The sequence shown here is derived from an EMBL/GenBank/DDBJ whole genome shotgun (WGS) entry which is preliminary data.</text>
</comment>
<proteinExistence type="predicted"/>